<feature type="transmembrane region" description="Helical" evidence="1">
    <location>
        <begin position="73"/>
        <end position="96"/>
    </location>
</feature>
<dbReference type="PANTHER" id="PTHR34220">
    <property type="entry name" value="SENSOR HISTIDINE KINASE YPDA"/>
    <property type="match status" value="1"/>
</dbReference>
<comment type="caution">
    <text evidence="3">The sequence shown here is derived from an EMBL/GenBank/DDBJ whole genome shotgun (WGS) entry which is preliminary data.</text>
</comment>
<feature type="transmembrane region" description="Helical" evidence="1">
    <location>
        <begin position="12"/>
        <end position="30"/>
    </location>
</feature>
<keyword evidence="3" id="KW-0808">Transferase</keyword>
<dbReference type="GO" id="GO:0000155">
    <property type="term" value="F:phosphorelay sensor kinase activity"/>
    <property type="evidence" value="ECO:0007669"/>
    <property type="project" value="InterPro"/>
</dbReference>
<dbReference type="AlphaFoldDB" id="A0A4R8DGC9"/>
<organism evidence="3 4">
    <name type="scientific">Dinghuibacter silviterrae</name>
    <dbReference type="NCBI Taxonomy" id="1539049"/>
    <lineage>
        <taxon>Bacteria</taxon>
        <taxon>Pseudomonadati</taxon>
        <taxon>Bacteroidota</taxon>
        <taxon>Chitinophagia</taxon>
        <taxon>Chitinophagales</taxon>
        <taxon>Chitinophagaceae</taxon>
        <taxon>Dinghuibacter</taxon>
    </lineage>
</organism>
<evidence type="ECO:0000313" key="4">
    <source>
        <dbReference type="Proteomes" id="UP000294498"/>
    </source>
</evidence>
<dbReference type="InterPro" id="IPR050640">
    <property type="entry name" value="Bact_2-comp_sensor_kinase"/>
</dbReference>
<dbReference type="GO" id="GO:0016020">
    <property type="term" value="C:membrane"/>
    <property type="evidence" value="ECO:0007669"/>
    <property type="project" value="InterPro"/>
</dbReference>
<dbReference type="Pfam" id="PF06580">
    <property type="entry name" value="His_kinase"/>
    <property type="match status" value="1"/>
</dbReference>
<dbReference type="RefSeq" id="WP_133996496.1">
    <property type="nucleotide sequence ID" value="NZ_SODV01000002.1"/>
</dbReference>
<keyword evidence="4" id="KW-1185">Reference proteome</keyword>
<name>A0A4R8DGC9_9BACT</name>
<dbReference type="Gene3D" id="3.30.565.10">
    <property type="entry name" value="Histidine kinase-like ATPase, C-terminal domain"/>
    <property type="match status" value="1"/>
</dbReference>
<keyword evidence="1" id="KW-0472">Membrane</keyword>
<accession>A0A4R8DGC9</accession>
<feature type="domain" description="Signal transduction histidine kinase internal region" evidence="2">
    <location>
        <begin position="152"/>
        <end position="227"/>
    </location>
</feature>
<dbReference type="InterPro" id="IPR010559">
    <property type="entry name" value="Sig_transdc_His_kin_internal"/>
</dbReference>
<dbReference type="InterPro" id="IPR036890">
    <property type="entry name" value="HATPase_C_sf"/>
</dbReference>
<sequence>MKPFFERASTRTLQWLIWIFVCLIIFVTYVSEDGWRQSGTYAVLHCLFYATLIYTNILVLFPRLYVTGRRTWYFICVAALILGLGVIRGFVYWWVYNTYFAVQHDEMLMNTIYSCILSNIFIYILSLVFRIALAYFGLKKQAQEILLQKSQAELNLLKSQVQPHFLFNTLNNIYYESYRESPRTALLIERLSEIMRYFVDESPKQYVQLSTEIRFLENYMALEQIRIRYGVHIRFTKECDPETRVPPMLLMTFVENIFKHGIDKTSPLNSVDLVLSGDQNRLRFRTRNKLHRPPGTAPGSGFGIKNLRERLRILFGEDFELDTHVEGLYFVAFLSIPVPCN</sequence>
<evidence type="ECO:0000256" key="1">
    <source>
        <dbReference type="SAM" id="Phobius"/>
    </source>
</evidence>
<proteinExistence type="predicted"/>
<keyword evidence="3" id="KW-0418">Kinase</keyword>
<evidence type="ECO:0000259" key="2">
    <source>
        <dbReference type="Pfam" id="PF06580"/>
    </source>
</evidence>
<keyword evidence="1" id="KW-1133">Transmembrane helix</keyword>
<dbReference type="Proteomes" id="UP000294498">
    <property type="component" value="Unassembled WGS sequence"/>
</dbReference>
<feature type="transmembrane region" description="Helical" evidence="1">
    <location>
        <begin position="42"/>
        <end position="61"/>
    </location>
</feature>
<keyword evidence="1" id="KW-0812">Transmembrane</keyword>
<evidence type="ECO:0000313" key="3">
    <source>
        <dbReference type="EMBL" id="TDW96304.1"/>
    </source>
</evidence>
<gene>
    <name evidence="3" type="ORF">EDB95_4130</name>
</gene>
<protein>
    <submittedName>
        <fullName evidence="3">Histidine kinase</fullName>
    </submittedName>
</protein>
<dbReference type="PANTHER" id="PTHR34220:SF7">
    <property type="entry name" value="SENSOR HISTIDINE KINASE YPDA"/>
    <property type="match status" value="1"/>
</dbReference>
<reference evidence="3 4" key="1">
    <citation type="submission" date="2019-03" db="EMBL/GenBank/DDBJ databases">
        <title>Genomic Encyclopedia of Type Strains, Phase IV (KMG-IV): sequencing the most valuable type-strain genomes for metagenomic binning, comparative biology and taxonomic classification.</title>
        <authorList>
            <person name="Goeker M."/>
        </authorList>
    </citation>
    <scope>NUCLEOTIDE SEQUENCE [LARGE SCALE GENOMIC DNA]</scope>
    <source>
        <strain evidence="3 4">DSM 100059</strain>
    </source>
</reference>
<dbReference type="OrthoDB" id="9792992at2"/>
<dbReference type="EMBL" id="SODV01000002">
    <property type="protein sequence ID" value="TDW96304.1"/>
    <property type="molecule type" value="Genomic_DNA"/>
</dbReference>
<feature type="transmembrane region" description="Helical" evidence="1">
    <location>
        <begin position="116"/>
        <end position="138"/>
    </location>
</feature>